<feature type="domain" description="Glycine zipper 2TM" evidence="7">
    <location>
        <begin position="198"/>
        <end position="238"/>
    </location>
</feature>
<dbReference type="InterPro" id="IPR024572">
    <property type="entry name" value="RcnB"/>
</dbReference>
<evidence type="ECO:0000256" key="1">
    <source>
        <dbReference type="ARBA" id="ARBA00004459"/>
    </source>
</evidence>
<keyword evidence="6" id="KW-0732">Signal</keyword>
<dbReference type="EMBL" id="JACIJJ010000002">
    <property type="protein sequence ID" value="MBB5698387.1"/>
    <property type="molecule type" value="Genomic_DNA"/>
</dbReference>
<accession>A0A7W9APW0</accession>
<protein>
    <recommendedName>
        <fullName evidence="3">17 kDa surface antigen</fullName>
    </recommendedName>
</protein>
<proteinExistence type="inferred from homology"/>
<dbReference type="InterPro" id="IPR008816">
    <property type="entry name" value="Gly_zipper_2TM_dom"/>
</dbReference>
<dbReference type="Pfam" id="PF11776">
    <property type="entry name" value="RcnB"/>
    <property type="match status" value="1"/>
</dbReference>
<evidence type="ECO:0000256" key="4">
    <source>
        <dbReference type="ARBA" id="ARBA00023288"/>
    </source>
</evidence>
<dbReference type="AlphaFoldDB" id="A0A7W9APW0"/>
<evidence type="ECO:0000313" key="9">
    <source>
        <dbReference type="Proteomes" id="UP000557739"/>
    </source>
</evidence>
<evidence type="ECO:0000256" key="3">
    <source>
        <dbReference type="ARBA" id="ARBA00015281"/>
    </source>
</evidence>
<comment type="caution">
    <text evidence="8">The sequence shown here is derived from an EMBL/GenBank/DDBJ whole genome shotgun (WGS) entry which is preliminary data.</text>
</comment>
<feature type="signal peptide" evidence="6">
    <location>
        <begin position="1"/>
        <end position="20"/>
    </location>
</feature>
<dbReference type="RefSeq" id="WP_246359410.1">
    <property type="nucleotide sequence ID" value="NZ_JACIJJ010000002.1"/>
</dbReference>
<dbReference type="Proteomes" id="UP000557739">
    <property type="component" value="Unassembled WGS sequence"/>
</dbReference>
<feature type="chain" id="PRO_5031278538" description="17 kDa surface antigen" evidence="6">
    <location>
        <begin position="21"/>
        <end position="371"/>
    </location>
</feature>
<sequence length="371" mass="40485">MRTMLILALAATTAATPLSMAGAQVAVRSGHMGGGMQRPMMRPGGWQHRPMVRPGGNWQRPGGQWAGGGHWNNGKRWGYRFNNRWVGGWRAPGGWGAYRQAYRGWTLPQYWIAPSFFISDFGAYGLSAPQPGYGWYRYYDDAVMIDNYGRVYDSVRGVDWDRGGDAYYDYDDDYRPDLYDQGYYDRDYAERRRDNGVGGAVIGGAAGAVAGAAIAGRGNRLPGALIGGGVGAVAGAAIDRAEDDRRGPPPPPPGYDGRGAPYAPPREVVQAVPGDDGYYDDRGYDEREVRTVRHHGGGYTTYAPGGTTVTTTGGGYVAGGWYYPPAQTTVVTVNSVPVTTTTVTEEYVTYRAPARKVVKRKWHAAKRCYCR</sequence>
<name>A0A7W9APW0_9SPHN</name>
<evidence type="ECO:0000259" key="7">
    <source>
        <dbReference type="Pfam" id="PF05433"/>
    </source>
</evidence>
<evidence type="ECO:0000256" key="5">
    <source>
        <dbReference type="SAM" id="MobiDB-lite"/>
    </source>
</evidence>
<evidence type="ECO:0000256" key="6">
    <source>
        <dbReference type="SAM" id="SignalP"/>
    </source>
</evidence>
<dbReference type="GO" id="GO:0009279">
    <property type="term" value="C:cell outer membrane"/>
    <property type="evidence" value="ECO:0007669"/>
    <property type="project" value="UniProtKB-SubCell"/>
</dbReference>
<evidence type="ECO:0000256" key="2">
    <source>
        <dbReference type="ARBA" id="ARBA00008681"/>
    </source>
</evidence>
<feature type="region of interest" description="Disordered" evidence="5">
    <location>
        <begin position="239"/>
        <end position="264"/>
    </location>
</feature>
<comment type="subcellular location">
    <subcellularLocation>
        <location evidence="1">Cell outer membrane</location>
        <topology evidence="1">Lipid-anchor</topology>
    </subcellularLocation>
</comment>
<dbReference type="Pfam" id="PF05433">
    <property type="entry name" value="Rick_17kDa_Anti"/>
    <property type="match status" value="1"/>
</dbReference>
<keyword evidence="9" id="KW-1185">Reference proteome</keyword>
<reference evidence="8 9" key="1">
    <citation type="submission" date="2020-08" db="EMBL/GenBank/DDBJ databases">
        <title>Genomic Encyclopedia of Type Strains, Phase IV (KMG-IV): sequencing the most valuable type-strain genomes for metagenomic binning, comparative biology and taxonomic classification.</title>
        <authorList>
            <person name="Goeker M."/>
        </authorList>
    </citation>
    <scope>NUCLEOTIDE SEQUENCE [LARGE SCALE GENOMIC DNA]</scope>
    <source>
        <strain evidence="8 9">DSM 27244</strain>
    </source>
</reference>
<evidence type="ECO:0000313" key="8">
    <source>
        <dbReference type="EMBL" id="MBB5698387.1"/>
    </source>
</evidence>
<comment type="similarity">
    <text evidence="2">Belongs to the rickettsiale 17 kDa surface antigen family.</text>
</comment>
<keyword evidence="4" id="KW-0449">Lipoprotein</keyword>
<dbReference type="Gene3D" id="3.10.450.160">
    <property type="entry name" value="inner membrane protein cigr"/>
    <property type="match status" value="1"/>
</dbReference>
<organism evidence="8 9">
    <name type="scientific">Sphingomonas yantingensis</name>
    <dbReference type="NCBI Taxonomy" id="1241761"/>
    <lineage>
        <taxon>Bacteria</taxon>
        <taxon>Pseudomonadati</taxon>
        <taxon>Pseudomonadota</taxon>
        <taxon>Alphaproteobacteria</taxon>
        <taxon>Sphingomonadales</taxon>
        <taxon>Sphingomonadaceae</taxon>
        <taxon>Sphingomonas</taxon>
    </lineage>
</organism>
<gene>
    <name evidence="8" type="ORF">FHR19_001732</name>
</gene>